<dbReference type="RefSeq" id="WP_047754211.1">
    <property type="nucleotide sequence ID" value="NZ_CAJUHA010000013.1"/>
</dbReference>
<dbReference type="InterPro" id="IPR036291">
    <property type="entry name" value="NAD(P)-bd_dom_sf"/>
</dbReference>
<dbReference type="Gene3D" id="3.40.50.10860">
    <property type="entry name" value="Leucine Dehydrogenase, chain A, domain 1"/>
    <property type="match status" value="1"/>
</dbReference>
<feature type="active site" description="Proton donor" evidence="4">
    <location>
        <position position="105"/>
    </location>
</feature>
<dbReference type="AlphaFoldDB" id="A0A0G2ZAF7"/>
<dbReference type="Pfam" id="PF02812">
    <property type="entry name" value="ELFV_dehydrog_N"/>
    <property type="match status" value="1"/>
</dbReference>
<evidence type="ECO:0000256" key="5">
    <source>
        <dbReference type="PIRSR" id="PIRSR000185-2"/>
    </source>
</evidence>
<dbReference type="InterPro" id="IPR033922">
    <property type="entry name" value="NAD_bind_Glu_DH"/>
</dbReference>
<dbReference type="EMBL" id="CP011232">
    <property type="protein sequence ID" value="AKI97076.1"/>
    <property type="molecule type" value="Genomic_DNA"/>
</dbReference>
<feature type="binding site" evidence="5">
    <location>
        <position position="189"/>
    </location>
    <ligand>
        <name>NAD(+)</name>
        <dbReference type="ChEBI" id="CHEBI:57540"/>
    </ligand>
</feature>
<dbReference type="CDD" id="cd01076">
    <property type="entry name" value="NAD_bind_1_Glu_DH"/>
    <property type="match status" value="1"/>
</dbReference>
<dbReference type="SUPFAM" id="SSF51735">
    <property type="entry name" value="NAD(P)-binding Rossmann-fold domains"/>
    <property type="match status" value="1"/>
</dbReference>
<evidence type="ECO:0000256" key="7">
    <source>
        <dbReference type="RuleBase" id="RU004417"/>
    </source>
</evidence>
<dbReference type="PATRIC" id="fig|1330330.3.peg.746"/>
<dbReference type="InterPro" id="IPR046346">
    <property type="entry name" value="Aminoacid_DH-like_N_sf"/>
</dbReference>
<dbReference type="SUPFAM" id="SSF53223">
    <property type="entry name" value="Aminoacid dehydrogenase-like, N-terminal domain"/>
    <property type="match status" value="1"/>
</dbReference>
<dbReference type="InterPro" id="IPR006096">
    <property type="entry name" value="Glu/Leu/Phe/Val/Trp_DH_C"/>
</dbReference>
<feature type="binding site" evidence="5">
    <location>
        <position position="93"/>
    </location>
    <ligand>
        <name>substrate</name>
    </ligand>
</feature>
<dbReference type="PRINTS" id="PR00082">
    <property type="entry name" value="GLFDHDRGNASE"/>
</dbReference>
<dbReference type="InterPro" id="IPR006097">
    <property type="entry name" value="Glu/Leu/Phe/Val/Trp_DH_dimer"/>
</dbReference>
<dbReference type="OrthoDB" id="9803297at2"/>
<feature type="binding site" evidence="5">
    <location>
        <position position="350"/>
    </location>
    <ligand>
        <name>substrate</name>
    </ligand>
</feature>
<proteinExistence type="inferred from homology"/>
<evidence type="ECO:0000256" key="2">
    <source>
        <dbReference type="ARBA" id="ARBA00023002"/>
    </source>
</evidence>
<dbReference type="Proteomes" id="UP000035159">
    <property type="component" value="Chromosome"/>
</dbReference>
<feature type="domain" description="Glutamate/phenylalanine/leucine/valine/L-tryptophan dehydrogenase C-terminal" evidence="8">
    <location>
        <begin position="182"/>
        <end position="414"/>
    </location>
</feature>
<gene>
    <name evidence="9" type="ORF">IX53_03710</name>
</gene>
<name>A0A0G2ZAF7_9BACT</name>
<keyword evidence="10" id="KW-1185">Reference proteome</keyword>
<dbReference type="InterPro" id="IPR014362">
    <property type="entry name" value="Glu_DH"/>
</dbReference>
<keyword evidence="5" id="KW-0520">NAD</keyword>
<organism evidence="9 10">
    <name type="scientific">Kosmotoga pacifica</name>
    <dbReference type="NCBI Taxonomy" id="1330330"/>
    <lineage>
        <taxon>Bacteria</taxon>
        <taxon>Thermotogati</taxon>
        <taxon>Thermotogota</taxon>
        <taxon>Thermotogae</taxon>
        <taxon>Kosmotogales</taxon>
        <taxon>Kosmotogaceae</taxon>
        <taxon>Kosmotoga</taxon>
    </lineage>
</organism>
<protein>
    <recommendedName>
        <fullName evidence="3">Glutamate dehydrogenase</fullName>
    </recommendedName>
</protein>
<sequence length="417" mass="45533">MAEINLFENALKQFRKAAKVMELDPCLADVLMHPKRELTVNFPVRMDDGSVKVFTGHRVQHNIARGPAKGGIRYHPSVTLDEVKALAFWMTWKCAVVGIPYGGGKGGVAVDPSKLSTGELERLSRRFFSEIQVIIGEDKDIPAPDVNTNAQIMSWFMDTYSMNVGHSVLGIVTGKPMDIGGSAGRPEATGRGVRVVTEEAINYKGLDAESATIAVQGFGNVGSYAAKLIKDELGSKIVALSDVSGGIYNPDGLDIDDVIAYRDQNNGVVKGYPNAKAITNEELLTLDVDILIPAALENAITMENVNDVRAKVIVEGANGPVTPEAEEILLEKGIFIVPDFLANAGGVTVSYFEWVQGLQWYFWDIEDVRKALHKIMRQAFSNVVNTMHKYNTDMRTAAYIVAIDRVATATKLRGIYP</sequence>
<dbReference type="SMART" id="SM00839">
    <property type="entry name" value="ELFV_dehydrog"/>
    <property type="match status" value="1"/>
</dbReference>
<feature type="binding site" evidence="5">
    <location>
        <position position="69"/>
    </location>
    <ligand>
        <name>substrate</name>
    </ligand>
</feature>
<feature type="site" description="Important for catalysis" evidence="6">
    <location>
        <position position="145"/>
    </location>
</feature>
<keyword evidence="2 3" id="KW-0560">Oxidoreductase</keyword>
<dbReference type="Gene3D" id="3.40.50.720">
    <property type="entry name" value="NAD(P)-binding Rossmann-like Domain"/>
    <property type="match status" value="1"/>
</dbReference>
<comment type="similarity">
    <text evidence="1 3 7">Belongs to the Glu/Leu/Phe/Val dehydrogenases family.</text>
</comment>
<dbReference type="GO" id="GO:0006538">
    <property type="term" value="P:L-glutamate catabolic process"/>
    <property type="evidence" value="ECO:0007669"/>
    <property type="project" value="TreeGrafter"/>
</dbReference>
<dbReference type="PIRSF" id="PIRSF000185">
    <property type="entry name" value="Glu_DH"/>
    <property type="match status" value="1"/>
</dbReference>
<feature type="binding site" evidence="5">
    <location>
        <position position="220"/>
    </location>
    <ligand>
        <name>NAD(+)</name>
        <dbReference type="ChEBI" id="CHEBI:57540"/>
    </ligand>
</feature>
<evidence type="ECO:0000256" key="6">
    <source>
        <dbReference type="PIRSR" id="PIRSR000185-3"/>
    </source>
</evidence>
<reference evidence="9 10" key="1">
    <citation type="submission" date="2015-04" db="EMBL/GenBank/DDBJ databases">
        <title>Complete Genome Sequence of Kosmotoga pacifica SLHLJ1.</title>
        <authorList>
            <person name="Jiang L.J."/>
            <person name="Shao Z.Z."/>
            <person name="Jebbar M."/>
        </authorList>
    </citation>
    <scope>NUCLEOTIDE SEQUENCE [LARGE SCALE GENOMIC DNA]</scope>
    <source>
        <strain evidence="9 10">SLHLJ1</strain>
    </source>
</reference>
<dbReference type="STRING" id="1330330.IX53_03710"/>
<keyword evidence="5" id="KW-0547">Nucleotide-binding</keyword>
<evidence type="ECO:0000256" key="4">
    <source>
        <dbReference type="PIRSR" id="PIRSR000185-1"/>
    </source>
</evidence>
<dbReference type="InterPro" id="IPR006095">
    <property type="entry name" value="Glu/Leu/Phe/Val/Trp_DH"/>
</dbReference>
<dbReference type="GO" id="GO:0004352">
    <property type="term" value="F:glutamate dehydrogenase (NAD+) activity"/>
    <property type="evidence" value="ECO:0007669"/>
    <property type="project" value="TreeGrafter"/>
</dbReference>
<dbReference type="KEGG" id="kpf:IX53_03710"/>
<evidence type="ECO:0000256" key="1">
    <source>
        <dbReference type="ARBA" id="ARBA00006382"/>
    </source>
</evidence>
<dbReference type="FunFam" id="3.40.50.10860:FF:000003">
    <property type="entry name" value="Glutamate dehydrogenase"/>
    <property type="match status" value="1"/>
</dbReference>
<dbReference type="PANTHER" id="PTHR11606">
    <property type="entry name" value="GLUTAMATE DEHYDROGENASE"/>
    <property type="match status" value="1"/>
</dbReference>
<dbReference type="InterPro" id="IPR033524">
    <property type="entry name" value="Glu/Leu/Phe/Val_DH_AS"/>
</dbReference>
<evidence type="ECO:0000313" key="9">
    <source>
        <dbReference type="EMBL" id="AKI97076.1"/>
    </source>
</evidence>
<evidence type="ECO:0000259" key="8">
    <source>
        <dbReference type="SMART" id="SM00839"/>
    </source>
</evidence>
<accession>A0A0G2ZAF7</accession>
<dbReference type="PROSITE" id="PS00074">
    <property type="entry name" value="GLFV_DEHYDROGENASE"/>
    <property type="match status" value="1"/>
</dbReference>
<dbReference type="Pfam" id="PF00208">
    <property type="entry name" value="ELFV_dehydrog"/>
    <property type="match status" value="1"/>
</dbReference>
<evidence type="ECO:0000313" key="10">
    <source>
        <dbReference type="Proteomes" id="UP000035159"/>
    </source>
</evidence>
<dbReference type="PANTHER" id="PTHR11606:SF13">
    <property type="entry name" value="GLUTAMATE DEHYDROGENASE 1, MITOCHONDRIAL"/>
    <property type="match status" value="1"/>
</dbReference>
<dbReference type="GO" id="GO:0000166">
    <property type="term" value="F:nucleotide binding"/>
    <property type="evidence" value="ECO:0007669"/>
    <property type="project" value="UniProtKB-KW"/>
</dbReference>
<evidence type="ECO:0000256" key="3">
    <source>
        <dbReference type="PIRNR" id="PIRNR000185"/>
    </source>
</evidence>